<accession>A0A1M6F1I0</accession>
<dbReference type="Proteomes" id="UP000184536">
    <property type="component" value="Unassembled WGS sequence"/>
</dbReference>
<protein>
    <recommendedName>
        <fullName evidence="2">pre-crRNA processing endonuclease</fullName>
        <ecNumber evidence="2">3.1.-.-</ecNumber>
    </recommendedName>
</protein>
<reference evidence="4" key="1">
    <citation type="submission" date="2016-11" db="EMBL/GenBank/DDBJ databases">
        <authorList>
            <person name="Varghese N."/>
            <person name="Submissions S."/>
        </authorList>
    </citation>
    <scope>NUCLEOTIDE SEQUENCE [LARGE SCALE GENOMIC DNA]</scope>
    <source>
        <strain evidence="4">DSM 17957</strain>
    </source>
</reference>
<dbReference type="AlphaFoldDB" id="A0A1M6F1I0"/>
<dbReference type="Pfam" id="PF09704">
    <property type="entry name" value="Cas_Cas5d"/>
    <property type="match status" value="1"/>
</dbReference>
<dbReference type="OrthoDB" id="5621871at2"/>
<evidence type="ECO:0000256" key="2">
    <source>
        <dbReference type="PIRNR" id="PIRNR029950"/>
    </source>
</evidence>
<dbReference type="RefSeq" id="WP_110940146.1">
    <property type="nucleotide sequence ID" value="NZ_FQZV01000010.1"/>
</dbReference>
<dbReference type="EC" id="3.1.-.-" evidence="2"/>
<evidence type="ECO:0000256" key="1">
    <source>
        <dbReference type="ARBA" id="ARBA00023118"/>
    </source>
</evidence>
<proteinExistence type="inferred from homology"/>
<organism evidence="3 4">
    <name type="scientific">Geosporobacter subterraneus DSM 17957</name>
    <dbReference type="NCBI Taxonomy" id="1121919"/>
    <lineage>
        <taxon>Bacteria</taxon>
        <taxon>Bacillati</taxon>
        <taxon>Bacillota</taxon>
        <taxon>Clostridia</taxon>
        <taxon>Peptostreptococcales</taxon>
        <taxon>Thermotaleaceae</taxon>
        <taxon>Geosporobacter</taxon>
    </lineage>
</organism>
<gene>
    <name evidence="3" type="ORF">SAMN02745975_00872</name>
</gene>
<keyword evidence="2" id="KW-0255">Endonuclease</keyword>
<evidence type="ECO:0000313" key="3">
    <source>
        <dbReference type="EMBL" id="SHI91479.1"/>
    </source>
</evidence>
<dbReference type="InterPro" id="IPR010155">
    <property type="entry name" value="CRISPR-assoc_prot_Cas5d"/>
</dbReference>
<keyword evidence="1 2" id="KW-0051">Antiviral defense</keyword>
<dbReference type="GO" id="GO:0016787">
    <property type="term" value="F:hydrolase activity"/>
    <property type="evidence" value="ECO:0007669"/>
    <property type="project" value="UniProtKB-KW"/>
</dbReference>
<dbReference type="InterPro" id="IPR021124">
    <property type="entry name" value="CRISPR-assoc_prot_Cas5"/>
</dbReference>
<comment type="similarity">
    <text evidence="2">Belongs to the CRISPR-associated protein Cas5 family. Subtype I-C/Dvulg subfamily.</text>
</comment>
<dbReference type="GO" id="GO:0004519">
    <property type="term" value="F:endonuclease activity"/>
    <property type="evidence" value="ECO:0007669"/>
    <property type="project" value="UniProtKB-UniRule"/>
</dbReference>
<dbReference type="GO" id="GO:0051607">
    <property type="term" value="P:defense response to virus"/>
    <property type="evidence" value="ECO:0007669"/>
    <property type="project" value="UniProtKB-UniRule"/>
</dbReference>
<comment type="function">
    <text evidence="2">CRISPR (clustered regularly interspaced short palindromic repeat) is an adaptive immune system that provides protection against mobile genetic elements (viruses, transposable elements and conjugative plasmids). CRISPR clusters contain spacers, sequences complementary to antecedent mobile elements, and target invading nucleic acids. CRISPR clusters are transcribed and processed into CRISPR RNA (crRNA).</text>
</comment>
<keyword evidence="2" id="KW-0378">Hydrolase</keyword>
<evidence type="ECO:0000313" key="4">
    <source>
        <dbReference type="Proteomes" id="UP000184536"/>
    </source>
</evidence>
<dbReference type="CDD" id="cd09752">
    <property type="entry name" value="Cas5_I-C"/>
    <property type="match status" value="1"/>
</dbReference>
<dbReference type="STRING" id="1121919.SAMN02745975_00872"/>
<dbReference type="PIRSF" id="PIRSF029950">
    <property type="entry name" value="Cas_CT1134"/>
    <property type="match status" value="1"/>
</dbReference>
<dbReference type="NCBIfam" id="TIGR01876">
    <property type="entry name" value="cas_Cas5d"/>
    <property type="match status" value="1"/>
</dbReference>
<keyword evidence="4" id="KW-1185">Reference proteome</keyword>
<dbReference type="EMBL" id="FQZV01000010">
    <property type="protein sequence ID" value="SHI91479.1"/>
    <property type="molecule type" value="Genomic_DNA"/>
</dbReference>
<dbReference type="InterPro" id="IPR013422">
    <property type="entry name" value="CRISPR-assoc_prot_Cas5_N"/>
</dbReference>
<dbReference type="GO" id="GO:0003723">
    <property type="term" value="F:RNA binding"/>
    <property type="evidence" value="ECO:0007669"/>
    <property type="project" value="UniProtKB-UniRule"/>
</dbReference>
<keyword evidence="2" id="KW-0694">RNA-binding</keyword>
<name>A0A1M6F1I0_9FIRM</name>
<keyword evidence="2" id="KW-0540">Nuclease</keyword>
<dbReference type="GO" id="GO:0043571">
    <property type="term" value="P:maintenance of CRISPR repeat elements"/>
    <property type="evidence" value="ECO:0007669"/>
    <property type="project" value="UniProtKB-UniRule"/>
</dbReference>
<dbReference type="NCBIfam" id="TIGR02593">
    <property type="entry name" value="CRISPR_cas5"/>
    <property type="match status" value="1"/>
</dbReference>
<dbReference type="Gene3D" id="3.30.70.2660">
    <property type="match status" value="1"/>
</dbReference>
<sequence>MGYGIALEVWGAYGLFTRPEMKVERVSYDVLTPSAARGIIEAIYWKPAISWHIDRIHVYNPIEFTNIRRNEVSSKISASIVDSVMKGSAKPLYINTNADRQQRASMVLKNVRYIIQAHFELTDKAGETDTVEKHYNIALRKMRNGQCYHNPYFGCREFPANFRLVEGDFPKSGLTGERDLGYMLYDIDFTNLEDIKPTFFRAIMRDGVIDLSDCEVFR</sequence>